<dbReference type="RefSeq" id="WP_124155652.1">
    <property type="nucleotide sequence ID" value="NZ_CAWOLW010000284.1"/>
</dbReference>
<dbReference type="OrthoDB" id="511103at2"/>
<dbReference type="InterPro" id="IPR015943">
    <property type="entry name" value="WD40/YVTN_repeat-like_dom_sf"/>
</dbReference>
<sequence>MNLDPNSIYSYQVGGSLPVDAPTYVQRQADEQLFDGLMMGEFCYVLNSRQMGKSSLRVQTMRRLHASGVVCAAIDLTAIGSQDITSEQWYAGIVYSLASSVDLLDRFDILSWWSDRSFLSALQRLSHFIEQVLLREIRESIVIFIDEIDSILSLNFNVDDFFALIRFCYNQRAENSDYQRLSFALLGVATPSDLIKNRHISTPFNIGKAIELEGFNFDEAKPLVAGFSGIFNDGMAVLKEVLNWTGGQPFLTQKVCQVILSYCREVKFNISRENEVGLVAEIVRSQIIENWEAKDEPEHLKTIRDRLLYGSHSQGKLLLLYRQILQQGNIKANHQQFHRELRLTGVVVKQKGKLRVYNKIYAEVFNLNWVENKLREAGLVLEEKVEAVYSETEIKEIDKITNDALSEFEFNQIEALILAIQAGQKLKKLVLHNLSLKEYPTIAPIYTLQKTLAQISQKNQFISHQIGVKDINFSPDGEYLAIAEINGTILLQQLLNPHSIQLKGDENEVLCVKFSPNGKHLATAGEEGIIRVWNLQGQQINQFNGNQGAVNEIRFSLDGKYFATVAENGVQLWNISRQTHSRSGTSSLKQRNIHSSWKTTVSFTRDGECIAVSVRENTVRLWKGLKRQPTELKANYIEEFGLTNVKMSWSGEYLLCIGKKGILRLWDFPKRQLFDWETEQTEINNICFSPNDRYIATAGADGITKIWELSGNLLTQFHADRNSVTDLSFTSDGKQIATVGADGTIRTWNIFPKQQTQWKTQQGRVLSVSFSLTGKIATGGEDGSVKIWNLSGQILHQWKSGRGRLTSISFSPDGKYLATAGRNNISIWSEEGQLISQCHPHQDLILEVKFSPNGTSLVAVGANGTAILRNLEGKQLAILKRSNRRIIASVSFNSEGDRIVTGGWDGKVCIWNLSGQLLANWNAHRDKVRSVSFSVDGEQVTSAGREKVKVWNISGQLLTEWSVHQGKLVDVCFSLDWQRVATVGSDYTVILWDFSGRKLAQWDTPEMELTSISFSNNGKYLVAGGKNSMVCLWRVEGLDELLVRGYEWLQDYFVTHPEELEKLEVSENQNGVVENVDLSNVVSLGIDSSPADIPVSVSLHSNYEINYIRLRDLLSAGKWREADLETTAIMLKIAGRESKGWLRGEDIINFPCHDLLTIDNLWVRYSNGKFGLSIQKEVWQNCGATQDSSYQINDLEIYNNFSEKLGWKIGEKLLTYEELNFDINAPNGHLPGGILNWLWFSFYLGKSKLFSEETIWWDILSAIAMKLDICQSDKLVKIYQSDQE</sequence>
<dbReference type="PANTHER" id="PTHR19848">
    <property type="entry name" value="WD40 REPEAT PROTEIN"/>
    <property type="match status" value="1"/>
</dbReference>
<dbReference type="Pfam" id="PF05419">
    <property type="entry name" value="GUN4"/>
    <property type="match status" value="1"/>
</dbReference>
<dbReference type="PROSITE" id="PS50082">
    <property type="entry name" value="WD_REPEATS_2"/>
    <property type="match status" value="7"/>
</dbReference>
<keyword evidence="6" id="KW-1185">Reference proteome</keyword>
<feature type="repeat" description="WD" evidence="3">
    <location>
        <begin position="676"/>
        <end position="710"/>
    </location>
</feature>
<dbReference type="EMBL" id="RCBY01000354">
    <property type="protein sequence ID" value="RQH23101.1"/>
    <property type="molecule type" value="Genomic_DNA"/>
</dbReference>
<name>A0A3N6P6H1_9CYAN</name>
<keyword evidence="1 3" id="KW-0853">WD repeat</keyword>
<evidence type="ECO:0000259" key="4">
    <source>
        <dbReference type="Pfam" id="PF05419"/>
    </source>
</evidence>
<evidence type="ECO:0000256" key="3">
    <source>
        <dbReference type="PROSITE-ProRule" id="PRU00221"/>
    </source>
</evidence>
<feature type="domain" description="GUN4-like" evidence="4">
    <location>
        <begin position="1101"/>
        <end position="1232"/>
    </location>
</feature>
<feature type="repeat" description="WD" evidence="3">
    <location>
        <begin position="758"/>
        <end position="791"/>
    </location>
</feature>
<dbReference type="PANTHER" id="PTHR19848:SF8">
    <property type="entry name" value="F-BOX AND WD REPEAT DOMAIN CONTAINING 7"/>
    <property type="match status" value="1"/>
</dbReference>
<dbReference type="InterPro" id="IPR008629">
    <property type="entry name" value="GUN4-like"/>
</dbReference>
<dbReference type="InterPro" id="IPR019775">
    <property type="entry name" value="WD40_repeat_CS"/>
</dbReference>
<dbReference type="CDD" id="cd16383">
    <property type="entry name" value="GUN4"/>
    <property type="match status" value="1"/>
</dbReference>
<accession>A0A3N6P6H1</accession>
<dbReference type="InterPro" id="IPR020472">
    <property type="entry name" value="WD40_PAC1"/>
</dbReference>
<dbReference type="SMART" id="SM00320">
    <property type="entry name" value="WD40"/>
    <property type="match status" value="14"/>
</dbReference>
<feature type="repeat" description="WD" evidence="3">
    <location>
        <begin position="502"/>
        <end position="543"/>
    </location>
</feature>
<dbReference type="InterPro" id="IPR036322">
    <property type="entry name" value="WD40_repeat_dom_sf"/>
</dbReference>
<dbReference type="SUPFAM" id="SSF50978">
    <property type="entry name" value="WD40 repeat-like"/>
    <property type="match status" value="2"/>
</dbReference>
<dbReference type="CDD" id="cd00200">
    <property type="entry name" value="WD40"/>
    <property type="match status" value="2"/>
</dbReference>
<keyword evidence="2" id="KW-0677">Repeat</keyword>
<dbReference type="SUPFAM" id="SSF63829">
    <property type="entry name" value="Calcium-dependent phosphotriesterase"/>
    <property type="match status" value="1"/>
</dbReference>
<organism evidence="5 6">
    <name type="scientific">Okeania hirsuta</name>
    <dbReference type="NCBI Taxonomy" id="1458930"/>
    <lineage>
        <taxon>Bacteria</taxon>
        <taxon>Bacillati</taxon>
        <taxon>Cyanobacteriota</taxon>
        <taxon>Cyanophyceae</taxon>
        <taxon>Oscillatoriophycideae</taxon>
        <taxon>Oscillatoriales</taxon>
        <taxon>Microcoleaceae</taxon>
        <taxon>Okeania</taxon>
    </lineage>
</organism>
<dbReference type="Gene3D" id="1.25.40.620">
    <property type="match status" value="1"/>
</dbReference>
<evidence type="ECO:0000313" key="5">
    <source>
        <dbReference type="EMBL" id="RQH23101.1"/>
    </source>
</evidence>
<dbReference type="Gene3D" id="1.10.10.1770">
    <property type="entry name" value="Gun4-like"/>
    <property type="match status" value="1"/>
</dbReference>
<dbReference type="PRINTS" id="PR00320">
    <property type="entry name" value="GPROTEINBRPT"/>
</dbReference>
<protein>
    <recommendedName>
        <fullName evidence="4">GUN4-like domain-containing protein</fullName>
    </recommendedName>
</protein>
<feature type="repeat" description="WD" evidence="3">
    <location>
        <begin position="717"/>
        <end position="750"/>
    </location>
</feature>
<dbReference type="Pfam" id="PF14516">
    <property type="entry name" value="AAA_35"/>
    <property type="match status" value="1"/>
</dbReference>
<dbReference type="InterPro" id="IPR001680">
    <property type="entry name" value="WD40_rpt"/>
</dbReference>
<dbReference type="SUPFAM" id="SSF140869">
    <property type="entry name" value="GUN4-like"/>
    <property type="match status" value="1"/>
</dbReference>
<dbReference type="PROSITE" id="PS00678">
    <property type="entry name" value="WD_REPEATS_1"/>
    <property type="match status" value="5"/>
</dbReference>
<proteinExistence type="predicted"/>
<dbReference type="InterPro" id="IPR027417">
    <property type="entry name" value="P-loop_NTPase"/>
</dbReference>
<dbReference type="Gene3D" id="3.40.50.300">
    <property type="entry name" value="P-loop containing nucleotide triphosphate hydrolases"/>
    <property type="match status" value="1"/>
</dbReference>
<comment type="caution">
    <text evidence="5">The sequence shown here is derived from an EMBL/GenBank/DDBJ whole genome shotgun (WGS) entry which is preliminary data.</text>
</comment>
<evidence type="ECO:0000313" key="6">
    <source>
        <dbReference type="Proteomes" id="UP000269154"/>
    </source>
</evidence>
<dbReference type="Gene3D" id="2.130.10.10">
    <property type="entry name" value="YVTN repeat-like/Quinoprotein amine dehydrogenase"/>
    <property type="match status" value="4"/>
</dbReference>
<dbReference type="Proteomes" id="UP000269154">
    <property type="component" value="Unassembled WGS sequence"/>
</dbReference>
<feature type="repeat" description="WD" evidence="3">
    <location>
        <begin position="961"/>
        <end position="995"/>
    </location>
</feature>
<dbReference type="InterPro" id="IPR037215">
    <property type="entry name" value="GUN4-like_sf"/>
</dbReference>
<feature type="repeat" description="WD" evidence="3">
    <location>
        <begin position="1009"/>
        <end position="1043"/>
    </location>
</feature>
<dbReference type="SUPFAM" id="SSF52540">
    <property type="entry name" value="P-loop containing nucleoside triphosphate hydrolases"/>
    <property type="match status" value="1"/>
</dbReference>
<evidence type="ECO:0000256" key="1">
    <source>
        <dbReference type="ARBA" id="ARBA00022574"/>
    </source>
</evidence>
<gene>
    <name evidence="5" type="ORF">D5R40_30700</name>
</gene>
<evidence type="ECO:0000256" key="2">
    <source>
        <dbReference type="ARBA" id="ARBA00022737"/>
    </source>
</evidence>
<dbReference type="Pfam" id="PF00400">
    <property type="entry name" value="WD40"/>
    <property type="match status" value="9"/>
</dbReference>
<dbReference type="PROSITE" id="PS50294">
    <property type="entry name" value="WD_REPEATS_REGION"/>
    <property type="match status" value="4"/>
</dbReference>
<feature type="repeat" description="WD" evidence="3">
    <location>
        <begin position="880"/>
        <end position="914"/>
    </location>
</feature>
<reference evidence="5 6" key="1">
    <citation type="journal article" date="2018" name="ACS Chem. Biol.">
        <title>Ketoreductase domain dysfunction expands chemodiversity: malyngamide biosynthesis in the cyanobacterium Okeania hirsuta.</title>
        <authorList>
            <person name="Moss N.A."/>
            <person name="Leao T."/>
            <person name="Rankin M."/>
            <person name="McCullough T.M."/>
            <person name="Qu P."/>
            <person name="Korobeynikov A."/>
            <person name="Smith J.L."/>
            <person name="Gerwick L."/>
            <person name="Gerwick W.H."/>
        </authorList>
    </citation>
    <scope>NUCLEOTIDE SEQUENCE [LARGE SCALE GENOMIC DNA]</scope>
    <source>
        <strain evidence="5 6">PAB10Feb10-1</strain>
    </source>
</reference>